<evidence type="ECO:0000313" key="4">
    <source>
        <dbReference type="Proteomes" id="UP001500909"/>
    </source>
</evidence>
<feature type="compositionally biased region" description="Basic and acidic residues" evidence="1">
    <location>
        <begin position="1"/>
        <end position="20"/>
    </location>
</feature>
<accession>A0ABN0ZNU2</accession>
<dbReference type="PANTHER" id="PTHR30595">
    <property type="entry name" value="GLPR-RELATED TRANSCRIPTIONAL REPRESSOR"/>
    <property type="match status" value="1"/>
</dbReference>
<dbReference type="RefSeq" id="WP_346094321.1">
    <property type="nucleotide sequence ID" value="NZ_BAAABY010000011.1"/>
</dbReference>
<dbReference type="InterPro" id="IPR038461">
    <property type="entry name" value="Schlafen_AlbA_2_dom_sf"/>
</dbReference>
<evidence type="ECO:0000259" key="2">
    <source>
        <dbReference type="Pfam" id="PF04326"/>
    </source>
</evidence>
<protein>
    <recommendedName>
        <fullName evidence="2">Schlafen AlbA-2 domain-containing protein</fullName>
    </recommendedName>
</protein>
<dbReference type="InterPro" id="IPR007421">
    <property type="entry name" value="Schlafen_AlbA_2_dom"/>
</dbReference>
<reference evidence="3 4" key="1">
    <citation type="journal article" date="2019" name="Int. J. Syst. Evol. Microbiol.">
        <title>The Global Catalogue of Microorganisms (GCM) 10K type strain sequencing project: providing services to taxonomists for standard genome sequencing and annotation.</title>
        <authorList>
            <consortium name="The Broad Institute Genomics Platform"/>
            <consortium name="The Broad Institute Genome Sequencing Center for Infectious Disease"/>
            <person name="Wu L."/>
            <person name="Ma J."/>
        </authorList>
    </citation>
    <scope>NUCLEOTIDE SEQUENCE [LARGE SCALE GENOMIC DNA]</scope>
    <source>
        <strain evidence="3 4">JCM 4805</strain>
    </source>
</reference>
<gene>
    <name evidence="3" type="ORF">GCM10010361_17650</name>
</gene>
<organism evidence="3 4">
    <name type="scientific">Streptomyces olivaceiscleroticus</name>
    <dbReference type="NCBI Taxonomy" id="68245"/>
    <lineage>
        <taxon>Bacteria</taxon>
        <taxon>Bacillati</taxon>
        <taxon>Actinomycetota</taxon>
        <taxon>Actinomycetes</taxon>
        <taxon>Kitasatosporales</taxon>
        <taxon>Streptomycetaceae</taxon>
        <taxon>Streptomyces</taxon>
    </lineage>
</organism>
<dbReference type="PANTHER" id="PTHR30595:SF6">
    <property type="entry name" value="SCHLAFEN ALBA-2 DOMAIN-CONTAINING PROTEIN"/>
    <property type="match status" value="1"/>
</dbReference>
<dbReference type="Pfam" id="PF04326">
    <property type="entry name" value="SLFN_AlbA_2"/>
    <property type="match status" value="1"/>
</dbReference>
<feature type="domain" description="Schlafen AlbA-2" evidence="2">
    <location>
        <begin position="12"/>
        <end position="137"/>
    </location>
</feature>
<evidence type="ECO:0000313" key="3">
    <source>
        <dbReference type="EMBL" id="GAA0454054.1"/>
    </source>
</evidence>
<keyword evidence="4" id="KW-1185">Reference proteome</keyword>
<dbReference type="Proteomes" id="UP001500909">
    <property type="component" value="Unassembled WGS sequence"/>
</dbReference>
<dbReference type="Gene3D" id="3.30.950.30">
    <property type="entry name" value="Schlafen, AAA domain"/>
    <property type="match status" value="1"/>
</dbReference>
<sequence>MVRQAAADHLEESDDLDWKEMLPQQPRDGRWNELAKDVAAMANTRGGLLIFGVQDQTTTLVGIDPQEINKQQYHQWIRNHVQPYLPDLDIFELSDGEKTVLVVDVPASEMAPHFVYGTAGRDKEQQAAVVPYRDNDHTAWMAEHQIERAYRDRFARVGLAEEELQRHIDFTTKTITAQATAPSAWFIAVSRPQRPLPRGAYTMSRDEARETLDAAKMRARLLHGSALPPGPLVGMGDDTRLNPRPGLRRWVCSNLERQHNREIITELHYDGTVVMAVNLSWMRGREAPPGPEDDLPVSERLVMACCYDFVASAQELQRKLRVDSTQHLTATIISPDRPRALAPLTSYWGDGQESVPAHARRPHYIEHAHAGLSPTSADEEGRSTADELITDLMNQFGL</sequence>
<feature type="region of interest" description="Disordered" evidence="1">
    <location>
        <begin position="1"/>
        <end position="21"/>
    </location>
</feature>
<comment type="caution">
    <text evidence="3">The sequence shown here is derived from an EMBL/GenBank/DDBJ whole genome shotgun (WGS) entry which is preliminary data.</text>
</comment>
<dbReference type="EMBL" id="BAAABY010000011">
    <property type="protein sequence ID" value="GAA0454054.1"/>
    <property type="molecule type" value="Genomic_DNA"/>
</dbReference>
<evidence type="ECO:0000256" key="1">
    <source>
        <dbReference type="SAM" id="MobiDB-lite"/>
    </source>
</evidence>
<proteinExistence type="predicted"/>
<name>A0ABN0ZNU2_9ACTN</name>